<sequence>MRLIRRCWPEWVNKGVIQRQEGSGRPRGTTERKNRVIVRTNCRSTGFDVNYHPTYDLHRNWCRKRSTWNCADWGRIVFSDDSRFLMCPDDRRKRVWRRPVQRVDSALTYEHHTGPQQGVMVWSAISFNSRAPLAVISGTLTARGRILMLSQPVKQAICKFNQDFVSSFKFMLAQRAIT</sequence>
<organism evidence="1 2">
    <name type="scientific">Cordylochernes scorpioides</name>
    <dbReference type="NCBI Taxonomy" id="51811"/>
    <lineage>
        <taxon>Eukaryota</taxon>
        <taxon>Metazoa</taxon>
        <taxon>Ecdysozoa</taxon>
        <taxon>Arthropoda</taxon>
        <taxon>Chelicerata</taxon>
        <taxon>Arachnida</taxon>
        <taxon>Pseudoscorpiones</taxon>
        <taxon>Cheliferoidea</taxon>
        <taxon>Chernetidae</taxon>
        <taxon>Cordylochernes</taxon>
    </lineage>
</organism>
<keyword evidence="2" id="KW-1185">Reference proteome</keyword>
<protein>
    <recommendedName>
        <fullName evidence="3">Transposase</fullName>
    </recommendedName>
</protein>
<accession>A0ABY6LV41</accession>
<dbReference type="InterPro" id="IPR036397">
    <property type="entry name" value="RNaseH_sf"/>
</dbReference>
<dbReference type="Gene3D" id="3.30.420.10">
    <property type="entry name" value="Ribonuclease H-like superfamily/Ribonuclease H"/>
    <property type="match status" value="1"/>
</dbReference>
<name>A0ABY6LV41_9ARAC</name>
<dbReference type="EMBL" id="CP092886">
    <property type="protein sequence ID" value="UYV84181.1"/>
    <property type="molecule type" value="Genomic_DNA"/>
</dbReference>
<reference evidence="1 2" key="1">
    <citation type="submission" date="2022-03" db="EMBL/GenBank/DDBJ databases">
        <title>A chromosomal length assembly of Cordylochernes scorpioides.</title>
        <authorList>
            <person name="Zeh D."/>
            <person name="Zeh J."/>
        </authorList>
    </citation>
    <scope>NUCLEOTIDE SEQUENCE [LARGE SCALE GENOMIC DNA]</scope>
    <source>
        <strain evidence="1">IN4F17</strain>
        <tissue evidence="1">Whole Body</tissue>
    </source>
</reference>
<dbReference type="Proteomes" id="UP001235939">
    <property type="component" value="Chromosome X"/>
</dbReference>
<evidence type="ECO:0008006" key="3">
    <source>
        <dbReference type="Google" id="ProtNLM"/>
    </source>
</evidence>
<proteinExistence type="predicted"/>
<gene>
    <name evidence="1" type="ORF">LAZ67_X001457</name>
</gene>
<evidence type="ECO:0000313" key="1">
    <source>
        <dbReference type="EMBL" id="UYV84181.1"/>
    </source>
</evidence>
<evidence type="ECO:0000313" key="2">
    <source>
        <dbReference type="Proteomes" id="UP001235939"/>
    </source>
</evidence>